<dbReference type="InterPro" id="IPR002156">
    <property type="entry name" value="RNaseH_domain"/>
</dbReference>
<dbReference type="InterPro" id="IPR037056">
    <property type="entry name" value="RNase_H1_N_sf"/>
</dbReference>
<dbReference type="GO" id="GO:0046872">
    <property type="term" value="F:metal ion binding"/>
    <property type="evidence" value="ECO:0007669"/>
    <property type="project" value="UniProtKB-KW"/>
</dbReference>
<evidence type="ECO:0000256" key="4">
    <source>
        <dbReference type="ARBA" id="ARBA00011245"/>
    </source>
</evidence>
<evidence type="ECO:0000256" key="5">
    <source>
        <dbReference type="ARBA" id="ARBA00012180"/>
    </source>
</evidence>
<dbReference type="Pfam" id="PF00376">
    <property type="entry name" value="MerR"/>
    <property type="match status" value="1"/>
</dbReference>
<dbReference type="Gene3D" id="3.30.420.10">
    <property type="entry name" value="Ribonuclease H-like superfamily/Ribonuclease H"/>
    <property type="match status" value="1"/>
</dbReference>
<evidence type="ECO:0000259" key="13">
    <source>
        <dbReference type="PROSITE" id="PS50937"/>
    </source>
</evidence>
<evidence type="ECO:0000256" key="7">
    <source>
        <dbReference type="ARBA" id="ARBA00022722"/>
    </source>
</evidence>
<dbReference type="GO" id="GO:0003677">
    <property type="term" value="F:DNA binding"/>
    <property type="evidence" value="ECO:0007669"/>
    <property type="project" value="InterPro"/>
</dbReference>
<keyword evidence="8" id="KW-0479">Metal-binding</keyword>
<dbReference type="SUPFAM" id="SSF55658">
    <property type="entry name" value="L9 N-domain-like"/>
    <property type="match status" value="1"/>
</dbReference>
<dbReference type="InterPro" id="IPR012337">
    <property type="entry name" value="RNaseH-like_sf"/>
</dbReference>
<dbReference type="Pfam" id="PF00075">
    <property type="entry name" value="RNase_H"/>
    <property type="match status" value="1"/>
</dbReference>
<accession>A0AAU9R119</accession>
<feature type="domain" description="RNase H type-1" evidence="12">
    <location>
        <begin position="287"/>
        <end position="451"/>
    </location>
</feature>
<dbReference type="GO" id="GO:0000150">
    <property type="term" value="F:DNA strand exchange activity"/>
    <property type="evidence" value="ECO:0007669"/>
    <property type="project" value="InterPro"/>
</dbReference>
<protein>
    <recommendedName>
        <fullName evidence="6">Ribonuclease H</fullName>
        <ecNumber evidence="5">3.1.26.4</ecNumber>
    </recommendedName>
</protein>
<comment type="similarity">
    <text evidence="3">Belongs to the RNase H family.</text>
</comment>
<dbReference type="EMBL" id="OV915080">
    <property type="protein sequence ID" value="CAH1706182.1"/>
    <property type="molecule type" value="Genomic_DNA"/>
</dbReference>
<dbReference type="Gene3D" id="3.40.50.1390">
    <property type="entry name" value="Resolvase, N-terminal catalytic domain"/>
    <property type="match status" value="1"/>
</dbReference>
<evidence type="ECO:0000256" key="9">
    <source>
        <dbReference type="ARBA" id="ARBA00022759"/>
    </source>
</evidence>
<evidence type="ECO:0000256" key="3">
    <source>
        <dbReference type="ARBA" id="ARBA00005300"/>
    </source>
</evidence>
<dbReference type="PANTHER" id="PTHR36172">
    <property type="match status" value="1"/>
</dbReference>
<dbReference type="Gene3D" id="3.40.970.10">
    <property type="entry name" value="Ribonuclease H1, N-terminal domain"/>
    <property type="match status" value="1"/>
</dbReference>
<keyword evidence="11" id="KW-0460">Magnesium</keyword>
<evidence type="ECO:0000256" key="11">
    <source>
        <dbReference type="ARBA" id="ARBA00022842"/>
    </source>
</evidence>
<comment type="cofactor">
    <cofactor evidence="1">
        <name>Mg(2+)</name>
        <dbReference type="ChEBI" id="CHEBI:18420"/>
    </cofactor>
</comment>
<dbReference type="EC" id="3.1.26.4" evidence="5"/>
<dbReference type="CDD" id="cd09278">
    <property type="entry name" value="RNase_HI_prokaryote_like"/>
    <property type="match status" value="1"/>
</dbReference>
<dbReference type="Pfam" id="PF00239">
    <property type="entry name" value="Resolvase"/>
    <property type="match status" value="1"/>
</dbReference>
<keyword evidence="10 14" id="KW-0378">Hydrolase</keyword>
<gene>
    <name evidence="14" type="ORF">LDD865_1023</name>
</gene>
<dbReference type="InterPro" id="IPR009027">
    <property type="entry name" value="Ribosomal_bL9/RNase_H1_N"/>
</dbReference>
<evidence type="ECO:0000313" key="14">
    <source>
        <dbReference type="EMBL" id="CAH1706182.1"/>
    </source>
</evidence>
<dbReference type="PROSITE" id="PS50937">
    <property type="entry name" value="HTH_MERR_2"/>
    <property type="match status" value="1"/>
</dbReference>
<dbReference type="SUPFAM" id="SSF53041">
    <property type="entry name" value="Resolvase-like"/>
    <property type="match status" value="1"/>
</dbReference>
<comment type="function">
    <text evidence="2">Endonuclease that specifically degrades the RNA of RNA-DNA hybrids.</text>
</comment>
<dbReference type="PROSITE" id="PS50879">
    <property type="entry name" value="RNASE_H_1"/>
    <property type="match status" value="1"/>
</dbReference>
<dbReference type="Gene3D" id="1.10.1660.10">
    <property type="match status" value="1"/>
</dbReference>
<proteinExistence type="inferred from homology"/>
<dbReference type="InterPro" id="IPR006119">
    <property type="entry name" value="Resolv_N"/>
</dbReference>
<dbReference type="InterPro" id="IPR022892">
    <property type="entry name" value="RNaseHI"/>
</dbReference>
<dbReference type="SUPFAM" id="SSF46955">
    <property type="entry name" value="Putative DNA-binding domain"/>
    <property type="match status" value="1"/>
</dbReference>
<dbReference type="InterPro" id="IPR036397">
    <property type="entry name" value="RNaseH_sf"/>
</dbReference>
<evidence type="ECO:0000256" key="6">
    <source>
        <dbReference type="ARBA" id="ARBA00017721"/>
    </source>
</evidence>
<dbReference type="SMART" id="SM00857">
    <property type="entry name" value="Resolvase"/>
    <property type="match status" value="1"/>
</dbReference>
<dbReference type="SUPFAM" id="SSF53098">
    <property type="entry name" value="Ribonuclease H-like"/>
    <property type="match status" value="1"/>
</dbReference>
<evidence type="ECO:0000256" key="2">
    <source>
        <dbReference type="ARBA" id="ARBA00004065"/>
    </source>
</evidence>
<evidence type="ECO:0000259" key="12">
    <source>
        <dbReference type="PROSITE" id="PS50879"/>
    </source>
</evidence>
<evidence type="ECO:0000256" key="1">
    <source>
        <dbReference type="ARBA" id="ARBA00001946"/>
    </source>
</evidence>
<organism evidence="14 15">
    <name type="scientific">Lactobacillus delbrueckii subsp. delbrueckii</name>
    <dbReference type="NCBI Taxonomy" id="83684"/>
    <lineage>
        <taxon>Bacteria</taxon>
        <taxon>Bacillati</taxon>
        <taxon>Bacillota</taxon>
        <taxon>Bacilli</taxon>
        <taxon>Lactobacillales</taxon>
        <taxon>Lactobacillaceae</taxon>
        <taxon>Lactobacillus</taxon>
    </lineage>
</organism>
<dbReference type="NCBIfam" id="NF033518">
    <property type="entry name" value="transpos_IS607"/>
    <property type="match status" value="1"/>
</dbReference>
<dbReference type="InterPro" id="IPR051491">
    <property type="entry name" value="Recombinase/Transposase-rel"/>
</dbReference>
<dbReference type="FunFam" id="3.40.970.10:FF:000002">
    <property type="entry name" value="Ribonuclease H"/>
    <property type="match status" value="1"/>
</dbReference>
<keyword evidence="9" id="KW-0255">Endonuclease</keyword>
<dbReference type="GO" id="GO:0006355">
    <property type="term" value="P:regulation of DNA-templated transcription"/>
    <property type="evidence" value="ECO:0007669"/>
    <property type="project" value="InterPro"/>
</dbReference>
<sequence>MKGPFIVKKYKVGEAAAILDVSVATLQRWDREGKLKAERSATNRRYYTQEQLNEYLGAASNDGRINVIYARVSAAWASDDLAKQENFLLDYCNANGITVSENMSDIGSGLNFNRPEWNQLLQKVEDREVNKIYVTHKDRFVRLAFDWFANFCKRHGSEIVVINNPATSPSQELVDDLVSIINLFSSRLPGLRRYKAEIKSDQELEAAKQVADAEVKQAEKAKKTYAVRKGRQPGIYYSWPEAEKQVNGFPGAEYKSFSRESDALNYLKLDPADPQNAVKQEPEYDKKDYSAVIYTGGACRSTGTRKGGHVQDSDKAAWAYMIEHDGKQLADSAGRLGATNNEMEMTAFLESLKKLEQLGLTQQPLLFVLNSQYVIKSVSDTKDGPAWMKSWKKRDWKTANGKPVANQELWQDIDRELAKFDSSKLKFAWLRSTVSDAGRDFVDSLLIKRMDE</sequence>
<feature type="domain" description="HTH merR-type" evidence="13">
    <location>
        <begin position="9"/>
        <end position="52"/>
    </location>
</feature>
<dbReference type="InterPro" id="IPR000551">
    <property type="entry name" value="MerR-type_HTH_dom"/>
</dbReference>
<dbReference type="AlphaFoldDB" id="A0AAU9R119"/>
<dbReference type="InterPro" id="IPR036162">
    <property type="entry name" value="Resolvase-like_N_sf"/>
</dbReference>
<evidence type="ECO:0000256" key="8">
    <source>
        <dbReference type="ARBA" id="ARBA00022723"/>
    </source>
</evidence>
<keyword evidence="7" id="KW-0540">Nuclease</keyword>
<name>A0AAU9R119_9LACO</name>
<dbReference type="InterPro" id="IPR048046">
    <property type="entry name" value="Transpos_IS607"/>
</dbReference>
<dbReference type="GO" id="GO:0004523">
    <property type="term" value="F:RNA-DNA hybrid ribonuclease activity"/>
    <property type="evidence" value="ECO:0007669"/>
    <property type="project" value="UniProtKB-EC"/>
</dbReference>
<comment type="subunit">
    <text evidence="4">Monomer.</text>
</comment>
<evidence type="ECO:0000313" key="15">
    <source>
        <dbReference type="Proteomes" id="UP001295440"/>
    </source>
</evidence>
<dbReference type="Gene3D" id="1.10.287.2170">
    <property type="match status" value="1"/>
</dbReference>
<dbReference type="Pfam" id="PF01693">
    <property type="entry name" value="Cauli_VI"/>
    <property type="match status" value="1"/>
</dbReference>
<dbReference type="InterPro" id="IPR009061">
    <property type="entry name" value="DNA-bd_dom_put_sf"/>
</dbReference>
<evidence type="ECO:0000256" key="10">
    <source>
        <dbReference type="ARBA" id="ARBA00022801"/>
    </source>
</evidence>
<reference evidence="14" key="1">
    <citation type="submission" date="2022-02" db="EMBL/GenBank/DDBJ databases">
        <authorList>
            <person name="Deutsch MARIE S."/>
        </authorList>
    </citation>
    <scope>NUCLEOTIDE SEQUENCE</scope>
    <source>
        <strain evidence="14">CIRM-BIA865</strain>
    </source>
</reference>
<dbReference type="PANTHER" id="PTHR36172:SF1">
    <property type="entry name" value="RESOLVASE-RELATED"/>
    <property type="match status" value="1"/>
</dbReference>
<dbReference type="CDD" id="cd04762">
    <property type="entry name" value="HTH_MerR-trunc"/>
    <property type="match status" value="1"/>
</dbReference>
<dbReference type="Proteomes" id="UP001295440">
    <property type="component" value="Chromosome"/>
</dbReference>
<dbReference type="InterPro" id="IPR011320">
    <property type="entry name" value="RNase_H1_N"/>
</dbReference>